<name>A0A2C9U6L3_MANES</name>
<evidence type="ECO:0000313" key="5">
    <source>
        <dbReference type="EMBL" id="OAY25541.1"/>
    </source>
</evidence>
<dbReference type="InterPro" id="IPR052806">
    <property type="entry name" value="Fasciclin-like_AGP"/>
</dbReference>
<dbReference type="PROSITE" id="PS50213">
    <property type="entry name" value="FAS1"/>
    <property type="match status" value="1"/>
</dbReference>
<dbReference type="OMA" id="PEMYRGD"/>
<organism evidence="5 6">
    <name type="scientific">Manihot esculenta</name>
    <name type="common">Cassava</name>
    <name type="synonym">Jatropha manihot</name>
    <dbReference type="NCBI Taxonomy" id="3983"/>
    <lineage>
        <taxon>Eukaryota</taxon>
        <taxon>Viridiplantae</taxon>
        <taxon>Streptophyta</taxon>
        <taxon>Embryophyta</taxon>
        <taxon>Tracheophyta</taxon>
        <taxon>Spermatophyta</taxon>
        <taxon>Magnoliopsida</taxon>
        <taxon>eudicotyledons</taxon>
        <taxon>Gunneridae</taxon>
        <taxon>Pentapetalae</taxon>
        <taxon>rosids</taxon>
        <taxon>fabids</taxon>
        <taxon>Malpighiales</taxon>
        <taxon>Euphorbiaceae</taxon>
        <taxon>Crotonoideae</taxon>
        <taxon>Manihoteae</taxon>
        <taxon>Manihot</taxon>
    </lineage>
</organism>
<dbReference type="PANTHER" id="PTHR33985">
    <property type="entry name" value="OS02G0491300 PROTEIN-RELATED"/>
    <property type="match status" value="1"/>
</dbReference>
<evidence type="ECO:0000256" key="1">
    <source>
        <dbReference type="ARBA" id="ARBA00007843"/>
    </source>
</evidence>
<comment type="similarity">
    <text evidence="1">Belongs to the fasciclin-like AGP family.</text>
</comment>
<dbReference type="InterPro" id="IPR000782">
    <property type="entry name" value="FAS1_domain"/>
</dbReference>
<keyword evidence="6" id="KW-1185">Reference proteome</keyword>
<feature type="signal peptide" evidence="3">
    <location>
        <begin position="1"/>
        <end position="18"/>
    </location>
</feature>
<evidence type="ECO:0000259" key="4">
    <source>
        <dbReference type="PROSITE" id="PS50213"/>
    </source>
</evidence>
<dbReference type="AlphaFoldDB" id="A0A2C9U6L3"/>
<dbReference type="EMBL" id="CM004403">
    <property type="protein sequence ID" value="OAY25541.1"/>
    <property type="molecule type" value="Genomic_DNA"/>
</dbReference>
<dbReference type="PANTHER" id="PTHR33985:SF21">
    <property type="entry name" value="FASCICLIN-LIKE ARABINOGALACTAN PROTEIN 20-RELATED"/>
    <property type="match status" value="1"/>
</dbReference>
<dbReference type="SMART" id="SM00554">
    <property type="entry name" value="FAS1"/>
    <property type="match status" value="2"/>
</dbReference>
<dbReference type="SUPFAM" id="SSF82153">
    <property type="entry name" value="FAS1 domain"/>
    <property type="match status" value="2"/>
</dbReference>
<keyword evidence="3" id="KW-0732">Signal</keyword>
<proteinExistence type="inferred from homology"/>
<evidence type="ECO:0000313" key="6">
    <source>
        <dbReference type="Proteomes" id="UP000091857"/>
    </source>
</evidence>
<dbReference type="Proteomes" id="UP000091857">
    <property type="component" value="Chromosome 17"/>
</dbReference>
<comment type="caution">
    <text evidence="5">The sequence shown here is derived from an EMBL/GenBank/DDBJ whole genome shotgun (WGS) entry which is preliminary data.</text>
</comment>
<dbReference type="Pfam" id="PF02469">
    <property type="entry name" value="Fasciclin"/>
    <property type="match status" value="1"/>
</dbReference>
<gene>
    <name evidence="5" type="ORF">MANES_17G103100v8</name>
</gene>
<dbReference type="OrthoDB" id="1893649at2759"/>
<evidence type="ECO:0000256" key="2">
    <source>
        <dbReference type="SAM" id="MobiDB-lite"/>
    </source>
</evidence>
<feature type="region of interest" description="Disordered" evidence="2">
    <location>
        <begin position="320"/>
        <end position="341"/>
    </location>
</feature>
<sequence length="341" mass="36723">MASLLIFLFILLVSFSSALTSSTPSFLDALDILSSSGYLSMALTLQITSKSFNLDSSATTIFAPCDSAFLRSGQPSIHELQYHISPVRLTMDGLNALPVGTKIPTLLPNQSLIVTSSSSTFNPKLSINGVSIQELAILDNGSTVIYGINQFFNYSSEISLNLAPATSPSSITEKGSSVLGVDSFGPASDFLMSRGYSIMATFLDLQLFGFMNQTMLTIFTPVDEAIEEYAKNVSDYSLVFRGHVLPGLFSWQDLVGLRDGTSLQTFSGGLMINVSRSGDVLVLNGVLVIFPDMYYSERLIMHGLMGLLISTPKEETLGDSFSALNGEDNLNQPDYGADNAL</sequence>
<protein>
    <recommendedName>
        <fullName evidence="4">FAS1 domain-containing protein</fullName>
    </recommendedName>
</protein>
<dbReference type="InterPro" id="IPR036378">
    <property type="entry name" value="FAS1_dom_sf"/>
</dbReference>
<feature type="domain" description="FAS1" evidence="4">
    <location>
        <begin position="186"/>
        <end position="308"/>
    </location>
</feature>
<accession>A0A2C9U6L3</accession>
<reference evidence="6" key="1">
    <citation type="journal article" date="2016" name="Nat. Biotechnol.">
        <title>Sequencing wild and cultivated cassava and related species reveals extensive interspecific hybridization and genetic diversity.</title>
        <authorList>
            <person name="Bredeson J.V."/>
            <person name="Lyons J.B."/>
            <person name="Prochnik S.E."/>
            <person name="Wu G.A."/>
            <person name="Ha C.M."/>
            <person name="Edsinger-Gonzales E."/>
            <person name="Grimwood J."/>
            <person name="Schmutz J."/>
            <person name="Rabbi I.Y."/>
            <person name="Egesi C."/>
            <person name="Nauluvula P."/>
            <person name="Lebot V."/>
            <person name="Ndunguru J."/>
            <person name="Mkamilo G."/>
            <person name="Bart R.S."/>
            <person name="Setter T.L."/>
            <person name="Gleadow R.M."/>
            <person name="Kulakow P."/>
            <person name="Ferguson M.E."/>
            <person name="Rounsley S."/>
            <person name="Rokhsar D.S."/>
        </authorList>
    </citation>
    <scope>NUCLEOTIDE SEQUENCE [LARGE SCALE GENOMIC DNA]</scope>
    <source>
        <strain evidence="6">cv. AM560-2</strain>
    </source>
</reference>
<dbReference type="Gramene" id="Manes.17G103100.1.v8.1">
    <property type="protein sequence ID" value="Manes.17G103100.1.v8.1.CDS.1"/>
    <property type="gene ID" value="Manes.17G103100.v8.1"/>
</dbReference>
<dbReference type="Gene3D" id="2.30.180.10">
    <property type="entry name" value="FAS1 domain"/>
    <property type="match status" value="2"/>
</dbReference>
<evidence type="ECO:0000256" key="3">
    <source>
        <dbReference type="SAM" id="SignalP"/>
    </source>
</evidence>
<feature type="chain" id="PRO_5012474482" description="FAS1 domain-containing protein" evidence="3">
    <location>
        <begin position="19"/>
        <end position="341"/>
    </location>
</feature>